<evidence type="ECO:0000259" key="1">
    <source>
        <dbReference type="Pfam" id="PF02244"/>
    </source>
</evidence>
<reference evidence="2" key="1">
    <citation type="submission" date="2021-06" db="EMBL/GenBank/DDBJ databases">
        <authorList>
            <person name="Hodson N. C."/>
            <person name="Mongue J. A."/>
            <person name="Jaron S. K."/>
        </authorList>
    </citation>
    <scope>NUCLEOTIDE SEQUENCE</scope>
</reference>
<accession>A0A8J2NIY0</accession>
<sequence>VWALPTSTPEKLQVIRAFAASPSDVSTIRALEKENIKLDFWKDPRLNDHADIMVDALNLKKVVSILDKNNISHHTMIEDVNR</sequence>
<keyword evidence="3" id="KW-1185">Reference proteome</keyword>
<feature type="non-terminal residue" evidence="2">
    <location>
        <position position="1"/>
    </location>
</feature>
<organism evidence="2 3">
    <name type="scientific">Allacma fusca</name>
    <dbReference type="NCBI Taxonomy" id="39272"/>
    <lineage>
        <taxon>Eukaryota</taxon>
        <taxon>Metazoa</taxon>
        <taxon>Ecdysozoa</taxon>
        <taxon>Arthropoda</taxon>
        <taxon>Hexapoda</taxon>
        <taxon>Collembola</taxon>
        <taxon>Symphypleona</taxon>
        <taxon>Sminthuridae</taxon>
        <taxon>Allacma</taxon>
    </lineage>
</organism>
<name>A0A8J2NIY0_9HEXA</name>
<proteinExistence type="predicted"/>
<dbReference type="Proteomes" id="UP000708208">
    <property type="component" value="Unassembled WGS sequence"/>
</dbReference>
<feature type="domain" description="Carboxypeptidase activation peptide" evidence="1">
    <location>
        <begin position="16"/>
        <end position="81"/>
    </location>
</feature>
<dbReference type="InterPro" id="IPR003146">
    <property type="entry name" value="M14A_act_pep"/>
</dbReference>
<dbReference type="AlphaFoldDB" id="A0A8J2NIY0"/>
<comment type="caution">
    <text evidence="2">The sequence shown here is derived from an EMBL/GenBank/DDBJ whole genome shotgun (WGS) entry which is preliminary data.</text>
</comment>
<dbReference type="OrthoDB" id="3626597at2759"/>
<evidence type="ECO:0000313" key="2">
    <source>
        <dbReference type="EMBL" id="CAG7656389.1"/>
    </source>
</evidence>
<protein>
    <recommendedName>
        <fullName evidence="1">Carboxypeptidase activation peptide domain-containing protein</fullName>
    </recommendedName>
</protein>
<gene>
    <name evidence="2" type="ORF">AFUS01_LOCUS953</name>
</gene>
<dbReference type="EMBL" id="CAJVCH010005138">
    <property type="protein sequence ID" value="CAG7656389.1"/>
    <property type="molecule type" value="Genomic_DNA"/>
</dbReference>
<dbReference type="Pfam" id="PF02244">
    <property type="entry name" value="Propep_M14"/>
    <property type="match status" value="1"/>
</dbReference>
<evidence type="ECO:0000313" key="3">
    <source>
        <dbReference type="Proteomes" id="UP000708208"/>
    </source>
</evidence>